<gene>
    <name evidence="2" type="ORF">Q604_UNBC14899G0001</name>
</gene>
<dbReference type="GO" id="GO:0042910">
    <property type="term" value="F:xenobiotic transmembrane transporter activity"/>
    <property type="evidence" value="ECO:0007669"/>
    <property type="project" value="TreeGrafter"/>
</dbReference>
<feature type="non-terminal residue" evidence="2">
    <location>
        <position position="1"/>
    </location>
</feature>
<accession>W1XJN9</accession>
<name>W1XJN9_9ZZZZ</name>
<dbReference type="InterPro" id="IPR001036">
    <property type="entry name" value="Acrflvin-R"/>
</dbReference>
<protein>
    <submittedName>
        <fullName evidence="2">Acriflavin resistance protein</fullName>
    </submittedName>
</protein>
<dbReference type="SUPFAM" id="SSF82866">
    <property type="entry name" value="Multidrug efflux transporter AcrB transmembrane domain"/>
    <property type="match status" value="1"/>
</dbReference>
<sequence length="89" mass="9891">DNMDTSTASRLLTQAVNEVDMPRDYSIDVGGSAEMMNESMSSLVMAMVIALILVYMVMVAQFESFSKPFICPISSILFMLESLNFKFTS</sequence>
<evidence type="ECO:0000256" key="1">
    <source>
        <dbReference type="SAM" id="Phobius"/>
    </source>
</evidence>
<reference evidence="2" key="1">
    <citation type="submission" date="2013-12" db="EMBL/GenBank/DDBJ databases">
        <title>A Varibaculum cambriense genome reconstructed from a premature infant gut community with otherwise low bacterial novelty that shifts toward anaerobic metabolism during the third week of life.</title>
        <authorList>
            <person name="Brown C.T."/>
            <person name="Sharon I."/>
            <person name="Thomas B.C."/>
            <person name="Castelle C.J."/>
            <person name="Morowitz M.J."/>
            <person name="Banfield J.F."/>
        </authorList>
    </citation>
    <scope>NUCLEOTIDE SEQUENCE</scope>
</reference>
<dbReference type="Gene3D" id="1.20.1640.10">
    <property type="entry name" value="Multidrug efflux transporter AcrB transmembrane domain"/>
    <property type="match status" value="1"/>
</dbReference>
<feature type="transmembrane region" description="Helical" evidence="1">
    <location>
        <begin position="43"/>
        <end position="62"/>
    </location>
</feature>
<feature type="non-terminal residue" evidence="2">
    <location>
        <position position="89"/>
    </location>
</feature>
<organism evidence="2">
    <name type="scientific">human gut metagenome</name>
    <dbReference type="NCBI Taxonomy" id="408170"/>
    <lineage>
        <taxon>unclassified sequences</taxon>
        <taxon>metagenomes</taxon>
        <taxon>organismal metagenomes</taxon>
    </lineage>
</organism>
<keyword evidence="1" id="KW-0812">Transmembrane</keyword>
<keyword evidence="1" id="KW-0472">Membrane</keyword>
<evidence type="ECO:0000313" key="2">
    <source>
        <dbReference type="EMBL" id="ETJ30583.1"/>
    </source>
</evidence>
<dbReference type="PANTHER" id="PTHR32063">
    <property type="match status" value="1"/>
</dbReference>
<dbReference type="EMBL" id="AZMM01014899">
    <property type="protein sequence ID" value="ETJ30583.1"/>
    <property type="molecule type" value="Genomic_DNA"/>
</dbReference>
<dbReference type="PANTHER" id="PTHR32063:SF0">
    <property type="entry name" value="SWARMING MOTILITY PROTEIN SWRC"/>
    <property type="match status" value="1"/>
</dbReference>
<dbReference type="AlphaFoldDB" id="W1XJN9"/>
<comment type="caution">
    <text evidence="2">The sequence shown here is derived from an EMBL/GenBank/DDBJ whole genome shotgun (WGS) entry which is preliminary data.</text>
</comment>
<dbReference type="Gene3D" id="3.30.70.1440">
    <property type="entry name" value="Multidrug efflux transporter AcrB pore domain"/>
    <property type="match status" value="1"/>
</dbReference>
<dbReference type="GO" id="GO:0005886">
    <property type="term" value="C:plasma membrane"/>
    <property type="evidence" value="ECO:0007669"/>
    <property type="project" value="TreeGrafter"/>
</dbReference>
<keyword evidence="1" id="KW-1133">Transmembrane helix</keyword>
<dbReference type="Pfam" id="PF00873">
    <property type="entry name" value="ACR_tran"/>
    <property type="match status" value="1"/>
</dbReference>
<proteinExistence type="predicted"/>